<feature type="transmembrane region" description="Helical" evidence="7">
    <location>
        <begin position="385"/>
        <end position="404"/>
    </location>
</feature>
<dbReference type="PIRSF" id="PIRSF015974">
    <property type="entry name" value="CLN3_BTN1"/>
    <property type="match status" value="1"/>
</dbReference>
<sequence length="478" mass="52028">MIFNLNLFGRCFSRSDATTDLYPTKETDEKRMSPGDLPIRQRSVTAYWLLGLCNNYGYVVMLSAAVDIIKSTTSGESTLSANQTLNDANPGRNCTEMSTGAILLADIIPSLLIKIVAPFFPQLINIRVAIIVLLNALGFILVSQAKTIFMAITGVVTLAFGSGLGETSLLAHMAQYKNRRILSSWSSGTGAAGLCGAGSYMLLSYLSGDNRSQPLLIFLVVPVVMGIAFWMLLERPVVPGLSGTAQENNATGSPGTAHEDNATSLPGTGYENSATSLSETAYEDNVIDVCQAGSSSDMIDNTSEEFNPTIMDKVRAVPGLLKYMLPFGLVYLFEYFINQGLQELITFDYSWITTDNQYVSYQLLYQTGVFFSRSSIGLFRVHNTWALALLQAINVVLLGADAVYRFIPSIYIIWALILWEGCLGGLSYVNTYDRINHEVPVEQRDFSMAINSFGDAVGISIAGVLAIPAHNFICSLPV</sequence>
<dbReference type="InterPro" id="IPR036259">
    <property type="entry name" value="MFS_trans_sf"/>
</dbReference>
<dbReference type="AlphaFoldDB" id="A0A146LUN7"/>
<comment type="subcellular location">
    <subcellularLocation>
        <location evidence="1">Endomembrane system</location>
        <topology evidence="1">Multi-pass membrane protein</topology>
    </subcellularLocation>
    <subcellularLocation>
        <location evidence="7">Lysosome membrane</location>
        <topology evidence="7">Multi-pass membrane protein</topology>
    </subcellularLocation>
</comment>
<dbReference type="Gene3D" id="1.20.1250.20">
    <property type="entry name" value="MFS general substrate transporter like domains"/>
    <property type="match status" value="1"/>
</dbReference>
<evidence type="ECO:0000256" key="2">
    <source>
        <dbReference type="ARBA" id="ARBA00007467"/>
    </source>
</evidence>
<accession>A0A146LUN7</accession>
<dbReference type="InterPro" id="IPR003492">
    <property type="entry name" value="Battenin_disease_Cln3"/>
</dbReference>
<dbReference type="InterPro" id="IPR018460">
    <property type="entry name" value="Battenin_disease_Cln3_subgr"/>
</dbReference>
<feature type="compositionally biased region" description="Polar residues" evidence="8">
    <location>
        <begin position="244"/>
        <end position="254"/>
    </location>
</feature>
<dbReference type="EMBL" id="GDHC01007225">
    <property type="protein sequence ID" value="JAQ11404.1"/>
    <property type="molecule type" value="Transcribed_RNA"/>
</dbReference>
<keyword evidence="6 7" id="KW-0472">Membrane</keyword>
<feature type="transmembrane region" description="Helical" evidence="7">
    <location>
        <begin position="124"/>
        <end position="142"/>
    </location>
</feature>
<dbReference type="Pfam" id="PF02487">
    <property type="entry name" value="CLN3"/>
    <property type="match status" value="1"/>
</dbReference>
<evidence type="ECO:0000256" key="8">
    <source>
        <dbReference type="SAM" id="MobiDB-lite"/>
    </source>
</evidence>
<gene>
    <name evidence="9" type="primary">CLN3_6</name>
    <name evidence="9" type="ORF">g.48298</name>
</gene>
<dbReference type="GO" id="GO:0051453">
    <property type="term" value="P:regulation of intracellular pH"/>
    <property type="evidence" value="ECO:0007669"/>
    <property type="project" value="TreeGrafter"/>
</dbReference>
<comment type="similarity">
    <text evidence="2 7">Belongs to the battenin family.</text>
</comment>
<name>A0A146LUN7_LYGHE</name>
<feature type="transmembrane region" description="Helical" evidence="7">
    <location>
        <begin position="411"/>
        <end position="429"/>
    </location>
</feature>
<feature type="transmembrane region" description="Helical" evidence="7">
    <location>
        <begin position="47"/>
        <end position="69"/>
    </location>
</feature>
<protein>
    <recommendedName>
        <fullName evidence="7">Battenin</fullName>
    </recommendedName>
</protein>
<evidence type="ECO:0000256" key="7">
    <source>
        <dbReference type="RuleBase" id="RU361113"/>
    </source>
</evidence>
<evidence type="ECO:0000313" key="9">
    <source>
        <dbReference type="EMBL" id="JAQ11404.1"/>
    </source>
</evidence>
<feature type="transmembrane region" description="Helical" evidence="7">
    <location>
        <begin position="182"/>
        <end position="203"/>
    </location>
</feature>
<dbReference type="SUPFAM" id="SSF103473">
    <property type="entry name" value="MFS general substrate transporter"/>
    <property type="match status" value="1"/>
</dbReference>
<feature type="transmembrane region" description="Helical" evidence="7">
    <location>
        <begin position="449"/>
        <end position="473"/>
    </location>
</feature>
<dbReference type="GO" id="GO:0005765">
    <property type="term" value="C:lysosomal membrane"/>
    <property type="evidence" value="ECO:0007669"/>
    <property type="project" value="UniProtKB-SubCell"/>
</dbReference>
<evidence type="ECO:0000256" key="6">
    <source>
        <dbReference type="ARBA" id="ARBA00023136"/>
    </source>
</evidence>
<reference evidence="9" key="1">
    <citation type="journal article" date="2016" name="Gigascience">
        <title>De novo construction of an expanded transcriptome assembly for the western tarnished plant bug, Lygus hesperus.</title>
        <authorList>
            <person name="Tassone E.E."/>
            <person name="Geib S.M."/>
            <person name="Hall B."/>
            <person name="Fabrick J.A."/>
            <person name="Brent C.S."/>
            <person name="Hull J.J."/>
        </authorList>
    </citation>
    <scope>NUCLEOTIDE SEQUENCE</scope>
</reference>
<dbReference type="PANTHER" id="PTHR10981">
    <property type="entry name" value="BATTENIN"/>
    <property type="match status" value="1"/>
</dbReference>
<proteinExistence type="inferred from homology"/>
<feature type="region of interest" description="Disordered" evidence="8">
    <location>
        <begin position="244"/>
        <end position="270"/>
    </location>
</feature>
<dbReference type="GO" id="GO:0007040">
    <property type="term" value="P:lysosome organization"/>
    <property type="evidence" value="ECO:0007669"/>
    <property type="project" value="TreeGrafter"/>
</dbReference>
<dbReference type="PANTHER" id="PTHR10981:SF0">
    <property type="entry name" value="BATTENIN"/>
    <property type="match status" value="1"/>
</dbReference>
<evidence type="ECO:0000256" key="5">
    <source>
        <dbReference type="ARBA" id="ARBA00022989"/>
    </source>
</evidence>
<dbReference type="GO" id="GO:0012505">
    <property type="term" value="C:endomembrane system"/>
    <property type="evidence" value="ECO:0007669"/>
    <property type="project" value="UniProtKB-SubCell"/>
</dbReference>
<organism evidence="9">
    <name type="scientific">Lygus hesperus</name>
    <name type="common">Western plant bug</name>
    <dbReference type="NCBI Taxonomy" id="30085"/>
    <lineage>
        <taxon>Eukaryota</taxon>
        <taxon>Metazoa</taxon>
        <taxon>Ecdysozoa</taxon>
        <taxon>Arthropoda</taxon>
        <taxon>Hexapoda</taxon>
        <taxon>Insecta</taxon>
        <taxon>Pterygota</taxon>
        <taxon>Neoptera</taxon>
        <taxon>Paraneoptera</taxon>
        <taxon>Hemiptera</taxon>
        <taxon>Heteroptera</taxon>
        <taxon>Panheteroptera</taxon>
        <taxon>Cimicomorpha</taxon>
        <taxon>Miridae</taxon>
        <taxon>Mirini</taxon>
        <taxon>Lygus</taxon>
    </lineage>
</organism>
<keyword evidence="7" id="KW-0458">Lysosome</keyword>
<dbReference type="PRINTS" id="PR01315">
    <property type="entry name" value="BATTENIN"/>
</dbReference>
<evidence type="ECO:0000256" key="4">
    <source>
        <dbReference type="ARBA" id="ARBA00022692"/>
    </source>
</evidence>
<feature type="transmembrane region" description="Helical" evidence="7">
    <location>
        <begin position="148"/>
        <end position="170"/>
    </location>
</feature>
<evidence type="ECO:0000256" key="1">
    <source>
        <dbReference type="ARBA" id="ARBA00004127"/>
    </source>
</evidence>
<feature type="transmembrane region" description="Helical" evidence="7">
    <location>
        <begin position="215"/>
        <end position="233"/>
    </location>
</feature>
<evidence type="ECO:0000256" key="3">
    <source>
        <dbReference type="ARBA" id="ARBA00022448"/>
    </source>
</evidence>
<feature type="transmembrane region" description="Helical" evidence="7">
    <location>
        <begin position="320"/>
        <end position="337"/>
    </location>
</feature>
<keyword evidence="4 7" id="KW-0812">Transmembrane</keyword>
<keyword evidence="5 7" id="KW-1133">Transmembrane helix</keyword>
<keyword evidence="3" id="KW-0813">Transport</keyword>